<evidence type="ECO:0000313" key="2">
    <source>
        <dbReference type="Proteomes" id="UP000708338"/>
    </source>
</evidence>
<dbReference type="Proteomes" id="UP000708338">
    <property type="component" value="Unassembled WGS sequence"/>
</dbReference>
<name>A0AA41FDI5_9FIRM</name>
<evidence type="ECO:0000313" key="1">
    <source>
        <dbReference type="EMBL" id="MBT9809405.1"/>
    </source>
</evidence>
<protein>
    <submittedName>
        <fullName evidence="1">Uncharacterized protein</fullName>
    </submittedName>
</protein>
<comment type="caution">
    <text evidence="1">The sequence shown here is derived from an EMBL/GenBank/DDBJ whole genome shotgun (WGS) entry which is preliminary data.</text>
</comment>
<dbReference type="AlphaFoldDB" id="A0AA41FDI5"/>
<dbReference type="EMBL" id="WQPS01000005">
    <property type="protein sequence ID" value="MBT9809405.1"/>
    <property type="molecule type" value="Genomic_DNA"/>
</dbReference>
<sequence length="123" mass="14680">MRLGELIETVIRTRGRQYSEDIMTGWLNEIEGQVIDEVINKAEGYDLEFKPMTYDLDAERELSVPDRFQDVYINYMLSKIDFHNQETERYNNDVVMYNSAYDAFASWFKQNHMPKRGAIFSRF</sequence>
<proteinExistence type="predicted"/>
<dbReference type="RefSeq" id="WP_117450292.1">
    <property type="nucleotide sequence ID" value="NZ_CABJDD010000001.1"/>
</dbReference>
<reference evidence="1" key="1">
    <citation type="journal article" date="2021" name="Gut Microbes">
        <title>A synthetic consortium of 100 gut commensals modulates the composition and function in a colon model of the microbiome of elderly subjects.</title>
        <authorList>
            <person name="Perez M."/>
            <person name="Ntemiri A."/>
            <person name="Tan H."/>
            <person name="Harris H.M.B."/>
            <person name="Roager H.M."/>
            <person name="Ribiere C."/>
            <person name="O'Toole P.W."/>
        </authorList>
    </citation>
    <scope>NUCLEOTIDE SEQUENCE</scope>
    <source>
        <strain evidence="1">MCC335</strain>
    </source>
</reference>
<organism evidence="1 2">
    <name type="scientific">Enterocloster citroniae</name>
    <dbReference type="NCBI Taxonomy" id="358743"/>
    <lineage>
        <taxon>Bacteria</taxon>
        <taxon>Bacillati</taxon>
        <taxon>Bacillota</taxon>
        <taxon>Clostridia</taxon>
        <taxon>Lachnospirales</taxon>
        <taxon>Lachnospiraceae</taxon>
        <taxon>Enterocloster</taxon>
    </lineage>
</organism>
<accession>A0AA41FDI5</accession>
<gene>
    <name evidence="1" type="ORF">GPL26_07055</name>
</gene>